<dbReference type="Pfam" id="PF13098">
    <property type="entry name" value="Thioredoxin_2"/>
    <property type="match status" value="1"/>
</dbReference>
<dbReference type="AlphaFoldDB" id="A0A2T1LTT7"/>
<keyword evidence="3" id="KW-1185">Reference proteome</keyword>
<comment type="caution">
    <text evidence="2">The sequence shown here is derived from an EMBL/GenBank/DDBJ whole genome shotgun (WGS) entry which is preliminary data.</text>
</comment>
<dbReference type="OrthoDB" id="423037at2"/>
<dbReference type="Gene3D" id="3.40.30.10">
    <property type="entry name" value="Glutaredoxin"/>
    <property type="match status" value="1"/>
</dbReference>
<dbReference type="EMBL" id="PXOH01000027">
    <property type="protein sequence ID" value="PSF34237.1"/>
    <property type="molecule type" value="Genomic_DNA"/>
</dbReference>
<dbReference type="InterPro" id="IPR036249">
    <property type="entry name" value="Thioredoxin-like_sf"/>
</dbReference>
<gene>
    <name evidence="2" type="ORF">C7H19_19095</name>
</gene>
<accession>A0A2T1LTT7</accession>
<evidence type="ECO:0000313" key="3">
    <source>
        <dbReference type="Proteomes" id="UP000239001"/>
    </source>
</evidence>
<dbReference type="RefSeq" id="WP_106458519.1">
    <property type="nucleotide sequence ID" value="NZ_PXOH01000027.1"/>
</dbReference>
<evidence type="ECO:0000259" key="1">
    <source>
        <dbReference type="Pfam" id="PF13098"/>
    </source>
</evidence>
<dbReference type="InterPro" id="IPR012336">
    <property type="entry name" value="Thioredoxin-like_fold"/>
</dbReference>
<name>A0A2T1LTT7_9CHRO</name>
<reference evidence="2 3" key="2">
    <citation type="submission" date="2018-03" db="EMBL/GenBank/DDBJ databases">
        <authorList>
            <person name="Keele B.F."/>
        </authorList>
    </citation>
    <scope>NUCLEOTIDE SEQUENCE [LARGE SCALE GENOMIC DNA]</scope>
    <source>
        <strain evidence="2 3">CCALA 016</strain>
    </source>
</reference>
<reference evidence="2 3" key="1">
    <citation type="submission" date="2018-03" db="EMBL/GenBank/DDBJ databases">
        <title>The ancient ancestry and fast evolution of plastids.</title>
        <authorList>
            <person name="Moore K.R."/>
            <person name="Magnabosco C."/>
            <person name="Momper L."/>
            <person name="Gold D.A."/>
            <person name="Bosak T."/>
            <person name="Fournier G.P."/>
        </authorList>
    </citation>
    <scope>NUCLEOTIDE SEQUENCE [LARGE SCALE GENOMIC DNA]</scope>
    <source>
        <strain evidence="2 3">CCALA 016</strain>
    </source>
</reference>
<organism evidence="2 3">
    <name type="scientific">Aphanothece hegewaldii CCALA 016</name>
    <dbReference type="NCBI Taxonomy" id="2107694"/>
    <lineage>
        <taxon>Bacteria</taxon>
        <taxon>Bacillati</taxon>
        <taxon>Cyanobacteriota</taxon>
        <taxon>Cyanophyceae</taxon>
        <taxon>Oscillatoriophycideae</taxon>
        <taxon>Chroococcales</taxon>
        <taxon>Aphanothecaceae</taxon>
        <taxon>Aphanothece</taxon>
    </lineage>
</organism>
<evidence type="ECO:0000313" key="2">
    <source>
        <dbReference type="EMBL" id="PSF34237.1"/>
    </source>
</evidence>
<sequence length="189" mass="21210">MKSYSQRLLNFFLLILITLVLSFQLLGVAPVNAGIDDDRFDGNIYVVYAGNGSLVPSKVGLADALHSQTPVILVYYLDDSRDCKQFAIVVSRMQEFYGKAAIIIPVNVDGIPFKNSYAPNETGYYYNNVVPQTVILDQKGKTVYNGKGIVPFEEVDDVLRKVFNLVPRTESTTLKRRSFNEFNTELVPQ</sequence>
<protein>
    <submittedName>
        <fullName evidence="2">Thioredoxin family protein</fullName>
    </submittedName>
</protein>
<dbReference type="InterPro" id="IPR048069">
    <property type="entry name" value="Thylak_slr1796"/>
</dbReference>
<dbReference type="Proteomes" id="UP000239001">
    <property type="component" value="Unassembled WGS sequence"/>
</dbReference>
<dbReference type="SUPFAM" id="SSF52833">
    <property type="entry name" value="Thioredoxin-like"/>
    <property type="match status" value="1"/>
</dbReference>
<feature type="domain" description="Thioredoxin-like fold" evidence="1">
    <location>
        <begin position="67"/>
        <end position="159"/>
    </location>
</feature>
<proteinExistence type="predicted"/>
<dbReference type="NCBIfam" id="NF038096">
    <property type="entry name" value="thylak_slr1796"/>
    <property type="match status" value="1"/>
</dbReference>